<gene>
    <name evidence="2" type="ORF">BN1708_020670</name>
</gene>
<feature type="non-terminal residue" evidence="2">
    <location>
        <position position="1"/>
    </location>
</feature>
<protein>
    <submittedName>
        <fullName evidence="2">Uncharacterized protein</fullName>
    </submittedName>
</protein>
<feature type="region of interest" description="Disordered" evidence="1">
    <location>
        <begin position="1"/>
        <end position="41"/>
    </location>
</feature>
<evidence type="ECO:0000256" key="1">
    <source>
        <dbReference type="SAM" id="MobiDB-lite"/>
    </source>
</evidence>
<accession>A0A0G4N0E6</accession>
<organism evidence="2 3">
    <name type="scientific">Verticillium longisporum</name>
    <name type="common">Verticillium dahliae var. longisporum</name>
    <dbReference type="NCBI Taxonomy" id="100787"/>
    <lineage>
        <taxon>Eukaryota</taxon>
        <taxon>Fungi</taxon>
        <taxon>Dikarya</taxon>
        <taxon>Ascomycota</taxon>
        <taxon>Pezizomycotina</taxon>
        <taxon>Sordariomycetes</taxon>
        <taxon>Hypocreomycetidae</taxon>
        <taxon>Glomerellales</taxon>
        <taxon>Plectosphaerellaceae</taxon>
        <taxon>Verticillium</taxon>
    </lineage>
</organism>
<reference evidence="2 3" key="1">
    <citation type="submission" date="2015-05" db="EMBL/GenBank/DDBJ databases">
        <authorList>
            <person name="Wang D.B."/>
            <person name="Wang M."/>
        </authorList>
    </citation>
    <scope>NUCLEOTIDE SEQUENCE [LARGE SCALE GENOMIC DNA]</scope>
    <source>
        <strain evidence="2">VL1</strain>
    </source>
</reference>
<feature type="compositionally biased region" description="Basic residues" evidence="1">
    <location>
        <begin position="27"/>
        <end position="41"/>
    </location>
</feature>
<evidence type="ECO:0000313" key="3">
    <source>
        <dbReference type="Proteomes" id="UP000044602"/>
    </source>
</evidence>
<name>A0A0G4N0E6_VERLO</name>
<proteinExistence type="predicted"/>
<sequence length="41" mass="4730">AAGRDCVGAAEARRRQVPKGRVEARRGWRRHHLRSPGRKRL</sequence>
<dbReference type="EMBL" id="CVQH01026053">
    <property type="protein sequence ID" value="CRK39938.1"/>
    <property type="molecule type" value="Genomic_DNA"/>
</dbReference>
<dbReference type="Proteomes" id="UP000044602">
    <property type="component" value="Unassembled WGS sequence"/>
</dbReference>
<keyword evidence="3" id="KW-1185">Reference proteome</keyword>
<evidence type="ECO:0000313" key="2">
    <source>
        <dbReference type="EMBL" id="CRK39938.1"/>
    </source>
</evidence>
<dbReference type="AlphaFoldDB" id="A0A0G4N0E6"/>